<evidence type="ECO:0000259" key="1">
    <source>
        <dbReference type="Pfam" id="PF14522"/>
    </source>
</evidence>
<dbReference type="Gene3D" id="3.90.10.10">
    <property type="entry name" value="Cytochrome C3"/>
    <property type="match status" value="3"/>
</dbReference>
<dbReference type="InterPro" id="IPR036280">
    <property type="entry name" value="Multihaem_cyt_sf"/>
</dbReference>
<comment type="caution">
    <text evidence="2">The sequence shown here is derived from an EMBL/GenBank/DDBJ whole genome shotgun (WGS) entry which is preliminary data.</text>
</comment>
<dbReference type="EMBL" id="DSUJ01000008">
    <property type="protein sequence ID" value="HFI91050.1"/>
    <property type="molecule type" value="Genomic_DNA"/>
</dbReference>
<dbReference type="PANTHER" id="PTHR39425">
    <property type="entry name" value="LIPOPROTEIN CYTOCHROME C"/>
    <property type="match status" value="1"/>
</dbReference>
<dbReference type="PANTHER" id="PTHR39425:SF1">
    <property type="entry name" value="CYTOCHROME C7-LIKE DOMAIN-CONTAINING PROTEIN"/>
    <property type="match status" value="1"/>
</dbReference>
<gene>
    <name evidence="2" type="ORF">ENS31_05875</name>
</gene>
<protein>
    <submittedName>
        <fullName evidence="2">Cytochrome C</fullName>
    </submittedName>
</protein>
<feature type="domain" description="Cytochrome c7-like" evidence="1">
    <location>
        <begin position="108"/>
        <end position="166"/>
    </location>
</feature>
<dbReference type="InterPro" id="IPR029467">
    <property type="entry name" value="Cyt_c7-like"/>
</dbReference>
<dbReference type="CDD" id="cd08168">
    <property type="entry name" value="Cytochrom_C3"/>
    <property type="match status" value="1"/>
</dbReference>
<proteinExistence type="predicted"/>
<name>A0A7V2ZJF9_9BACT</name>
<dbReference type="Pfam" id="PF14522">
    <property type="entry name" value="Cytochrome_C7"/>
    <property type="match status" value="1"/>
</dbReference>
<reference evidence="2" key="1">
    <citation type="journal article" date="2020" name="mSystems">
        <title>Genome- and Community-Level Interaction Insights into Carbon Utilization and Element Cycling Functions of Hydrothermarchaeota in Hydrothermal Sediment.</title>
        <authorList>
            <person name="Zhou Z."/>
            <person name="Liu Y."/>
            <person name="Xu W."/>
            <person name="Pan J."/>
            <person name="Luo Z.H."/>
            <person name="Li M."/>
        </authorList>
    </citation>
    <scope>NUCLEOTIDE SEQUENCE [LARGE SCALE GENOMIC DNA]</scope>
    <source>
        <strain evidence="2">SpSt-479</strain>
    </source>
</reference>
<sequence>MNKIKYTYSLLSIAVGLFLIIAAFQNGKTETDNPNEGKIKFSHSLHSELVDCQTCHAAVVESTNLTTLQLPNHDNCSSCHSVDNEQECKTCHVNEVYEPLVRKKSDLIFNHNFHLTNTEMNCESCHKGLKEVDYSWQAAGVNPPMENCYSCHNDKSVASNACESCHISTANLLPQNHKVANFTRNHKFMASEVDANCVMCHDNQSCNDCHVATNVITEVNLNNDFYQPYYPSNFTDGTKQQAIRRVHDLNYRFTHGMDSKGKTAECQSCHQVETFCANCHAAEKSDFAVSGIIPASHLKPNFFTLGVGTGGGEHAILARRDIERCTSCHDVNGSDPTCITCHLDSDGIKGTNPKTHARGFMKNEKGDWHDSAGSVCYNCHTSASPSSQKTNGFCNYCHGL</sequence>
<evidence type="ECO:0000313" key="2">
    <source>
        <dbReference type="EMBL" id="HFI91050.1"/>
    </source>
</evidence>
<organism evidence="2">
    <name type="scientific">Ignavibacterium album</name>
    <dbReference type="NCBI Taxonomy" id="591197"/>
    <lineage>
        <taxon>Bacteria</taxon>
        <taxon>Pseudomonadati</taxon>
        <taxon>Ignavibacteriota</taxon>
        <taxon>Ignavibacteria</taxon>
        <taxon>Ignavibacteriales</taxon>
        <taxon>Ignavibacteriaceae</taxon>
        <taxon>Ignavibacterium</taxon>
    </lineage>
</organism>
<dbReference type="AlphaFoldDB" id="A0A7V2ZJF9"/>
<accession>A0A7V2ZJF9</accession>
<dbReference type="SUPFAM" id="SSF48695">
    <property type="entry name" value="Multiheme cytochromes"/>
    <property type="match status" value="1"/>
</dbReference>